<gene>
    <name evidence="1" type="ORF">G3I50_19930</name>
</gene>
<protein>
    <submittedName>
        <fullName evidence="1">Uncharacterized protein</fullName>
    </submittedName>
</protein>
<dbReference type="EMBL" id="JAAGMP010000895">
    <property type="protein sequence ID" value="NEC20496.1"/>
    <property type="molecule type" value="Genomic_DNA"/>
</dbReference>
<dbReference type="InterPro" id="IPR046075">
    <property type="entry name" value="DUF6093"/>
</dbReference>
<dbReference type="RefSeq" id="WP_164204240.1">
    <property type="nucleotide sequence ID" value="NZ_JAAGMP010000895.1"/>
</dbReference>
<organism evidence="1 2">
    <name type="scientific">Streptomyces parvus</name>
    <dbReference type="NCBI Taxonomy" id="66428"/>
    <lineage>
        <taxon>Bacteria</taxon>
        <taxon>Bacillati</taxon>
        <taxon>Actinomycetota</taxon>
        <taxon>Actinomycetes</taxon>
        <taxon>Kitasatosporales</taxon>
        <taxon>Streptomycetaceae</taxon>
        <taxon>Streptomyces</taxon>
    </lineage>
</organism>
<reference evidence="1 2" key="1">
    <citation type="submission" date="2020-01" db="EMBL/GenBank/DDBJ databases">
        <title>Insect and environment-associated Actinomycetes.</title>
        <authorList>
            <person name="Currrie C."/>
            <person name="Chevrette M."/>
            <person name="Carlson C."/>
            <person name="Stubbendieck R."/>
            <person name="Wendt-Pienkowski E."/>
        </authorList>
    </citation>
    <scope>NUCLEOTIDE SEQUENCE [LARGE SCALE GENOMIC DNA]</scope>
    <source>
        <strain evidence="1 2">SID7590</strain>
    </source>
</reference>
<name>A0A7K3RZ28_9ACTN</name>
<dbReference type="Proteomes" id="UP000469670">
    <property type="component" value="Unassembled WGS sequence"/>
</dbReference>
<proteinExistence type="predicted"/>
<dbReference type="Pfam" id="PF19586">
    <property type="entry name" value="DUF6093"/>
    <property type="match status" value="1"/>
</dbReference>
<comment type="caution">
    <text evidence="1">The sequence shown here is derived from an EMBL/GenBank/DDBJ whole genome shotgun (WGS) entry which is preliminary data.</text>
</comment>
<evidence type="ECO:0000313" key="1">
    <source>
        <dbReference type="EMBL" id="NEC20496.1"/>
    </source>
</evidence>
<accession>A0A7K3RZ28</accession>
<sequence>MAGLDGALRGAVAFIERNLLIDTVRISRRGQGEPVLNTTTGELEYPEGDVLYEGPGGVVAGSATMERSAVPDAVQPWAQQTRSTYVLLTPLSAPVPEEHAIVSVVAVHDPSRTSLLGRTWICADPGQAATVEVVRRTALDQNRPAPDGGP</sequence>
<evidence type="ECO:0000313" key="2">
    <source>
        <dbReference type="Proteomes" id="UP000469670"/>
    </source>
</evidence>
<dbReference type="AlphaFoldDB" id="A0A7K3RZ28"/>